<gene>
    <name evidence="4" type="ORF">C0Q70_08958</name>
</gene>
<keyword evidence="2" id="KW-0732">Signal</keyword>
<feature type="transmembrane region" description="Helical" evidence="1">
    <location>
        <begin position="511"/>
        <end position="535"/>
    </location>
</feature>
<dbReference type="Proteomes" id="UP000245119">
    <property type="component" value="Linkage Group LG5"/>
</dbReference>
<dbReference type="EMBL" id="PZQS01000005">
    <property type="protein sequence ID" value="PVD29702.1"/>
    <property type="molecule type" value="Genomic_DNA"/>
</dbReference>
<protein>
    <recommendedName>
        <fullName evidence="3">LolA-like domain-containing protein</fullName>
    </recommendedName>
</protein>
<sequence>MGSDSRWRCVLVVWTLLGSIEAGWISGVCNNETASPNRGCVVTNITTDDNRFLFGVKSKGSENHIFSAAGALHFEQGTERYLGTDVVRGIRVEKWHSCQYMPVLDATVNVTWYFSDKSAWDTDIGKRSVPVRAVVVGKINDGNNVRSFNHIYDFFHFRAAINPMDLQLESGDYCQNRIKQVPFPKLPDVFSITGEMINFSEEATLTIEEHYDQKNKLNVYRYLPPDKAGTLESVNDVTEIHDFNSGIAYIINTATGVCQMRNMTQGLVQFPSIPGESDSVRQQTYTRFFLLNGTTSYSYGGVTDYQNWELSGAGQGSSYQIPILYRRWDDQDDDQPTYLYNGFSFDLDRPLTSKLDVGACFHGAQRINVRFAVDGGYKSAVTYNIENFKAALRSAVSLFLGVSQLQVADIEVYTGDPSITVTFDLLDAPPTAQDNNSPTVFNSLNNALSLLTSPSTTTYFEISVLNGQTVTTVPLLNNSGRIFFSNGTCLGCDLLYSPTFAATSSGYSAGALGGLAVAMIILGGAFGVVGGYFMFGRQGPQSGIVTLRDMKPGS</sequence>
<evidence type="ECO:0000256" key="2">
    <source>
        <dbReference type="SAM" id="SignalP"/>
    </source>
</evidence>
<dbReference type="OrthoDB" id="5983572at2759"/>
<feature type="signal peptide" evidence="2">
    <location>
        <begin position="1"/>
        <end position="22"/>
    </location>
</feature>
<evidence type="ECO:0000259" key="3">
    <source>
        <dbReference type="Pfam" id="PF25898"/>
    </source>
</evidence>
<feature type="chain" id="PRO_5015487648" description="LolA-like domain-containing protein" evidence="2">
    <location>
        <begin position="23"/>
        <end position="554"/>
    </location>
</feature>
<proteinExistence type="predicted"/>
<dbReference type="PANTHER" id="PTHR36902:SF1">
    <property type="entry name" value="ENRICHED IN SURFACE-LABELED PROTEOME PROTEIN 9"/>
    <property type="match status" value="1"/>
</dbReference>
<keyword evidence="1" id="KW-1133">Transmembrane helix</keyword>
<keyword evidence="5" id="KW-1185">Reference proteome</keyword>
<accession>A0A2T7P8E6</accession>
<feature type="domain" description="LolA-like" evidence="3">
    <location>
        <begin position="37"/>
        <end position="159"/>
    </location>
</feature>
<dbReference type="STRING" id="400727.A0A2T7P8E6"/>
<name>A0A2T7P8E6_POMCA</name>
<reference evidence="4 5" key="1">
    <citation type="submission" date="2018-04" db="EMBL/GenBank/DDBJ databases">
        <title>The genome of golden apple snail Pomacea canaliculata provides insight into stress tolerance and invasive adaptation.</title>
        <authorList>
            <person name="Liu C."/>
            <person name="Liu B."/>
            <person name="Ren Y."/>
            <person name="Zhang Y."/>
            <person name="Wang H."/>
            <person name="Li S."/>
            <person name="Jiang F."/>
            <person name="Yin L."/>
            <person name="Zhang G."/>
            <person name="Qian W."/>
            <person name="Fan W."/>
        </authorList>
    </citation>
    <scope>NUCLEOTIDE SEQUENCE [LARGE SCALE GENOMIC DNA]</scope>
    <source>
        <strain evidence="4">SZHN2017</strain>
        <tissue evidence="4">Muscle</tissue>
    </source>
</reference>
<evidence type="ECO:0000256" key="1">
    <source>
        <dbReference type="SAM" id="Phobius"/>
    </source>
</evidence>
<organism evidence="4 5">
    <name type="scientific">Pomacea canaliculata</name>
    <name type="common">Golden apple snail</name>
    <dbReference type="NCBI Taxonomy" id="400727"/>
    <lineage>
        <taxon>Eukaryota</taxon>
        <taxon>Metazoa</taxon>
        <taxon>Spiralia</taxon>
        <taxon>Lophotrochozoa</taxon>
        <taxon>Mollusca</taxon>
        <taxon>Gastropoda</taxon>
        <taxon>Caenogastropoda</taxon>
        <taxon>Architaenioglossa</taxon>
        <taxon>Ampullarioidea</taxon>
        <taxon>Ampullariidae</taxon>
        <taxon>Pomacea</taxon>
    </lineage>
</organism>
<dbReference type="Pfam" id="PF25898">
    <property type="entry name" value="LolA_2nd_metazoa"/>
    <property type="match status" value="2"/>
</dbReference>
<evidence type="ECO:0000313" key="4">
    <source>
        <dbReference type="EMBL" id="PVD29702.1"/>
    </source>
</evidence>
<keyword evidence="1" id="KW-0812">Transmembrane</keyword>
<comment type="caution">
    <text evidence="4">The sequence shown here is derived from an EMBL/GenBank/DDBJ whole genome shotgun (WGS) entry which is preliminary data.</text>
</comment>
<keyword evidence="1" id="KW-0472">Membrane</keyword>
<feature type="domain" description="LolA-like" evidence="3">
    <location>
        <begin position="170"/>
        <end position="307"/>
    </location>
</feature>
<evidence type="ECO:0000313" key="5">
    <source>
        <dbReference type="Proteomes" id="UP000245119"/>
    </source>
</evidence>
<dbReference type="AlphaFoldDB" id="A0A2T7P8E6"/>
<dbReference type="InterPro" id="IPR058831">
    <property type="entry name" value="LolA-like_dom_2nd"/>
</dbReference>
<dbReference type="PANTHER" id="PTHR36902">
    <property type="entry name" value="ENRICHED IN SURFACE-LABELED PROTEOME PROTEIN 9"/>
    <property type="match status" value="1"/>
</dbReference>